<evidence type="ECO:0000313" key="1">
    <source>
        <dbReference type="EMBL" id="EKM50904.1"/>
    </source>
</evidence>
<dbReference type="InParanoid" id="K5VWE0"/>
<dbReference type="Proteomes" id="UP000008370">
    <property type="component" value="Unassembled WGS sequence"/>
</dbReference>
<dbReference type="PANTHER" id="PTHR42034">
    <property type="entry name" value="CHROMOSOME 7, WHOLE GENOME SHOTGUN SEQUENCE-RELATED"/>
    <property type="match status" value="1"/>
</dbReference>
<gene>
    <name evidence="1" type="ORF">PHACADRAFT_262788</name>
</gene>
<dbReference type="RefSeq" id="XP_007400071.1">
    <property type="nucleotide sequence ID" value="XM_007400009.1"/>
</dbReference>
<dbReference type="PANTHER" id="PTHR42034:SF1">
    <property type="entry name" value="CONDENSATION DOMAIN-CONTAINING PROTEIN"/>
    <property type="match status" value="1"/>
</dbReference>
<dbReference type="HOGENOM" id="CLU_043680_0_0_1"/>
<accession>K5VWE0</accession>
<keyword evidence="2" id="KW-1185">Reference proteome</keyword>
<reference evidence="1 2" key="1">
    <citation type="journal article" date="2012" name="BMC Genomics">
        <title>Comparative genomics of the white-rot fungi, Phanerochaete carnosa and P. chrysosporium, to elucidate the genetic basis of the distinct wood types they colonize.</title>
        <authorList>
            <person name="Suzuki H."/>
            <person name="MacDonald J."/>
            <person name="Syed K."/>
            <person name="Salamov A."/>
            <person name="Hori C."/>
            <person name="Aerts A."/>
            <person name="Henrissat B."/>
            <person name="Wiebenga A."/>
            <person name="vanKuyk P.A."/>
            <person name="Barry K."/>
            <person name="Lindquist E."/>
            <person name="LaButti K."/>
            <person name="Lapidus A."/>
            <person name="Lucas S."/>
            <person name="Coutinho P."/>
            <person name="Gong Y."/>
            <person name="Samejima M."/>
            <person name="Mahadevan R."/>
            <person name="Abou-Zaid M."/>
            <person name="de Vries R.P."/>
            <person name="Igarashi K."/>
            <person name="Yadav J.S."/>
            <person name="Grigoriev I.V."/>
            <person name="Master E.R."/>
        </authorList>
    </citation>
    <scope>NUCLEOTIDE SEQUENCE [LARGE SCALE GENOMIC DNA]</scope>
    <source>
        <strain evidence="1 2">HHB-10118-sp</strain>
    </source>
</reference>
<dbReference type="AlphaFoldDB" id="K5VWE0"/>
<dbReference type="Gene3D" id="3.30.559.30">
    <property type="entry name" value="Nonribosomal peptide synthetase, condensation domain"/>
    <property type="match status" value="1"/>
</dbReference>
<organism evidence="1 2">
    <name type="scientific">Phanerochaete carnosa (strain HHB-10118-sp)</name>
    <name type="common">White-rot fungus</name>
    <name type="synonym">Peniophora carnosa</name>
    <dbReference type="NCBI Taxonomy" id="650164"/>
    <lineage>
        <taxon>Eukaryota</taxon>
        <taxon>Fungi</taxon>
        <taxon>Dikarya</taxon>
        <taxon>Basidiomycota</taxon>
        <taxon>Agaricomycotina</taxon>
        <taxon>Agaricomycetes</taxon>
        <taxon>Polyporales</taxon>
        <taxon>Phanerochaetaceae</taxon>
        <taxon>Phanerochaete</taxon>
    </lineage>
</organism>
<proteinExistence type="predicted"/>
<protein>
    <recommendedName>
        <fullName evidence="3">Condensation domain-containing protein</fullName>
    </recommendedName>
</protein>
<dbReference type="OrthoDB" id="2548233at2759"/>
<evidence type="ECO:0000313" key="2">
    <source>
        <dbReference type="Proteomes" id="UP000008370"/>
    </source>
</evidence>
<dbReference type="EMBL" id="JH930477">
    <property type="protein sequence ID" value="EKM50904.1"/>
    <property type="molecule type" value="Genomic_DNA"/>
</dbReference>
<evidence type="ECO:0008006" key="3">
    <source>
        <dbReference type="Google" id="ProtNLM"/>
    </source>
</evidence>
<dbReference type="KEGG" id="pco:PHACADRAFT_262788"/>
<dbReference type="Gene3D" id="3.30.559.10">
    <property type="entry name" value="Chloramphenicol acetyltransferase-like domain"/>
    <property type="match status" value="1"/>
</dbReference>
<sequence length="478" mass="53456">MPSTTTPRVPAGWTAENEALYIRPAVGSESDMAWAARALDGEWDCCLGFALTTNIPDLPSAVTEGLARLRFFTPLIAADIQPRAEFPDKLFWVYRPMKSKEDALAWAKATLTVHETTATDQQMINTILDIKLPYHVQDGHDQIFGCHLVLRPNGEHALFMHGTHALLDARPCLNAFRRLFQVIVHRDKEPSLDELVYGVEVSSLPVDLVHNVGLDRLEAAKASGVRLPEQLDKTRGSIGFAPQREKATVHARRERVGASIDAEKTARLLAALKAEGFTASLLCDAALALATIKYNAHLGDDLQYIHEVTVISLQRYFPADYPTKQHFASSILYVPLGVSTRSINREKPLRDQLIETMSILRKEYNTYLEQPSLPFINIVGGINPYQGKVDPHRPVFTNIGVIESFVPPIWGGKDGEPHLELLELKFGHRITVTPSPVLHAWTFRNVHHWQNQSMDIYDPESLQAFLDEVIATMLTIAE</sequence>
<dbReference type="InterPro" id="IPR023213">
    <property type="entry name" value="CAT-like_dom_sf"/>
</dbReference>
<name>K5VWE0_PHACS</name>
<dbReference type="GeneID" id="18918381"/>
<dbReference type="STRING" id="650164.K5VWE0"/>